<accession>A0A381TDD1</accession>
<evidence type="ECO:0000256" key="1">
    <source>
        <dbReference type="ARBA" id="ARBA00023015"/>
    </source>
</evidence>
<dbReference type="InterPro" id="IPR011008">
    <property type="entry name" value="Dimeric_a/b-barrel"/>
</dbReference>
<name>A0A381TDD1_9ZZZZ</name>
<keyword evidence="2" id="KW-0238">DNA-binding</keyword>
<dbReference type="InterPro" id="IPR000485">
    <property type="entry name" value="AsnC-type_HTH_dom"/>
</dbReference>
<organism evidence="5">
    <name type="scientific">marine metagenome</name>
    <dbReference type="NCBI Taxonomy" id="408172"/>
    <lineage>
        <taxon>unclassified sequences</taxon>
        <taxon>metagenomes</taxon>
        <taxon>ecological metagenomes</taxon>
    </lineage>
</organism>
<dbReference type="GO" id="GO:0043565">
    <property type="term" value="F:sequence-specific DNA binding"/>
    <property type="evidence" value="ECO:0007669"/>
    <property type="project" value="InterPro"/>
</dbReference>
<dbReference type="InterPro" id="IPR011991">
    <property type="entry name" value="ArsR-like_HTH"/>
</dbReference>
<protein>
    <recommendedName>
        <fullName evidence="4">HTH asnC-type domain-containing protein</fullName>
    </recommendedName>
</protein>
<dbReference type="Pfam" id="PF13412">
    <property type="entry name" value="HTH_24"/>
    <property type="match status" value="1"/>
</dbReference>
<dbReference type="InterPro" id="IPR036388">
    <property type="entry name" value="WH-like_DNA-bd_sf"/>
</dbReference>
<dbReference type="InterPro" id="IPR019887">
    <property type="entry name" value="Tscrpt_reg_AsnC/Lrp_C"/>
</dbReference>
<sequence length="153" mass="16839">MKIDKTDKKILDILQQDGRASASNIANEIDISIPTVTDRIKKLQDAGIIKGIHAVLDPKPLGLDVAAIITLISESSLHYKEVTKAAKKTPEVLQCLATTGKGSHMLFVVTRNSSTLEELLRKIQSWSGVIRTETQIVLSDYKMIQKISDLTTI</sequence>
<dbReference type="AlphaFoldDB" id="A0A381TDD1"/>
<dbReference type="PANTHER" id="PTHR30154">
    <property type="entry name" value="LEUCINE-RESPONSIVE REGULATORY PROTEIN"/>
    <property type="match status" value="1"/>
</dbReference>
<dbReference type="InterPro" id="IPR036390">
    <property type="entry name" value="WH_DNA-bd_sf"/>
</dbReference>
<proteinExistence type="predicted"/>
<dbReference type="EMBL" id="UINC01004416">
    <property type="protein sequence ID" value="SVA14155.1"/>
    <property type="molecule type" value="Genomic_DNA"/>
</dbReference>
<feature type="domain" description="HTH asnC-type" evidence="4">
    <location>
        <begin position="3"/>
        <end position="64"/>
    </location>
</feature>
<reference evidence="5" key="1">
    <citation type="submission" date="2018-05" db="EMBL/GenBank/DDBJ databases">
        <authorList>
            <person name="Lanie J.A."/>
            <person name="Ng W.-L."/>
            <person name="Kazmierczak K.M."/>
            <person name="Andrzejewski T.M."/>
            <person name="Davidsen T.M."/>
            <person name="Wayne K.J."/>
            <person name="Tettelin H."/>
            <person name="Glass J.I."/>
            <person name="Rusch D."/>
            <person name="Podicherti R."/>
            <person name="Tsui H.-C.T."/>
            <person name="Winkler M.E."/>
        </authorList>
    </citation>
    <scope>NUCLEOTIDE SEQUENCE</scope>
</reference>
<dbReference type="PRINTS" id="PR00033">
    <property type="entry name" value="HTHASNC"/>
</dbReference>
<evidence type="ECO:0000256" key="2">
    <source>
        <dbReference type="ARBA" id="ARBA00023125"/>
    </source>
</evidence>
<dbReference type="GO" id="GO:0005829">
    <property type="term" value="C:cytosol"/>
    <property type="evidence" value="ECO:0007669"/>
    <property type="project" value="TreeGrafter"/>
</dbReference>
<dbReference type="GO" id="GO:0043200">
    <property type="term" value="P:response to amino acid"/>
    <property type="evidence" value="ECO:0007669"/>
    <property type="project" value="TreeGrafter"/>
</dbReference>
<keyword evidence="3" id="KW-0804">Transcription</keyword>
<evidence type="ECO:0000259" key="4">
    <source>
        <dbReference type="PROSITE" id="PS50956"/>
    </source>
</evidence>
<dbReference type="SUPFAM" id="SSF46785">
    <property type="entry name" value="Winged helix' DNA-binding domain"/>
    <property type="match status" value="1"/>
</dbReference>
<dbReference type="Pfam" id="PF01037">
    <property type="entry name" value="AsnC_trans_reg"/>
    <property type="match status" value="1"/>
</dbReference>
<dbReference type="Gene3D" id="3.30.70.920">
    <property type="match status" value="1"/>
</dbReference>
<gene>
    <name evidence="5" type="ORF">METZ01_LOCUS67009</name>
</gene>
<dbReference type="CDD" id="cd00090">
    <property type="entry name" value="HTH_ARSR"/>
    <property type="match status" value="1"/>
</dbReference>
<keyword evidence="1" id="KW-0805">Transcription regulation</keyword>
<dbReference type="InterPro" id="IPR019888">
    <property type="entry name" value="Tscrpt_reg_AsnC-like"/>
</dbReference>
<dbReference type="PANTHER" id="PTHR30154:SF34">
    <property type="entry name" value="TRANSCRIPTIONAL REGULATOR AZLB"/>
    <property type="match status" value="1"/>
</dbReference>
<evidence type="ECO:0000256" key="3">
    <source>
        <dbReference type="ARBA" id="ARBA00023163"/>
    </source>
</evidence>
<dbReference type="SMART" id="SM00344">
    <property type="entry name" value="HTH_ASNC"/>
    <property type="match status" value="1"/>
</dbReference>
<dbReference type="Gene3D" id="1.10.10.10">
    <property type="entry name" value="Winged helix-like DNA-binding domain superfamily/Winged helix DNA-binding domain"/>
    <property type="match status" value="1"/>
</dbReference>
<dbReference type="SUPFAM" id="SSF54909">
    <property type="entry name" value="Dimeric alpha+beta barrel"/>
    <property type="match status" value="1"/>
</dbReference>
<dbReference type="PROSITE" id="PS50956">
    <property type="entry name" value="HTH_ASNC_2"/>
    <property type="match status" value="1"/>
</dbReference>
<evidence type="ECO:0000313" key="5">
    <source>
        <dbReference type="EMBL" id="SVA14155.1"/>
    </source>
</evidence>